<dbReference type="RefSeq" id="XP_044551953.1">
    <property type="nucleotide sequence ID" value="XM_044698150.1"/>
</dbReference>
<dbReference type="EMBL" id="PYSW02000011">
    <property type="protein sequence ID" value="KAG2387961.1"/>
    <property type="molecule type" value="Genomic_DNA"/>
</dbReference>
<reference evidence="2 3" key="1">
    <citation type="journal article" date="2018" name="BMC Genomics">
        <title>The genome of Naegleria lovaniensis, the basis for a comparative approach to unravel pathogenicity factors of the human pathogenic amoeba N. fowleri.</title>
        <authorList>
            <person name="Liechti N."/>
            <person name="Schurch N."/>
            <person name="Bruggmann R."/>
            <person name="Wittwer M."/>
        </authorList>
    </citation>
    <scope>NUCLEOTIDE SEQUENCE [LARGE SCALE GENOMIC DNA]</scope>
    <source>
        <strain evidence="2 3">ATCC 30569</strain>
    </source>
</reference>
<keyword evidence="3" id="KW-1185">Reference proteome</keyword>
<gene>
    <name evidence="2" type="ORF">C9374_000811</name>
</gene>
<evidence type="ECO:0000256" key="1">
    <source>
        <dbReference type="SAM" id="MobiDB-lite"/>
    </source>
</evidence>
<feature type="compositionally biased region" description="Polar residues" evidence="1">
    <location>
        <begin position="9"/>
        <end position="20"/>
    </location>
</feature>
<dbReference type="GeneID" id="68093267"/>
<sequence>MISFVKKNSAASGSSVSPTVESFPLCEWNHKMVMQWMKASCIHSDVVKAIEKRTDFGGIQLYTLTLDKCINEFKIKERQASVFMLFVDKLRIDNVLEHGEPPADKLGGEEPPVLKQLPTQIGTIQNPYVLRAPNRANSIMKDLSESANSNKEPSSPNSNPNNNNITEINFSPSNSIDIGGGASPNRNNRTSTTIIIGSDSTLQNSSSDLSSPRIAGSTSTTVASSACSGQTANTTTPIESPNIHSHVVGGMNDDERRPSRDDIELAMDLLYTTGEEEEEARYRTLQSGNNLEMNNMDIHYKAMMSTSSSGAGAGIDIPNPKLSFYMQTDASLQPTSYLATSYDPMFTKISFGSVPNQSGTDRYFASKGDDFKSISMMPTSTSASMDDDKRKKRKPRRCSPFPDKKLTIEERERRDFCLKKIQQLRSPIAPKLHELVAQDCVIPERFRYKYFNPDRVDRPVHPSKLNLKIKLVITEMSTSTAHRILRKLGSSVGALKNQQFGMYHSALIIGEFYVEFCDSSIATVRKKSSSKAVFVVDVHTYKNQQEINNAFKVISEVICEWNGTKMYDNRKANCQHFALDILGRLEILEPFFDKISGSVKRYLDRLRNDGVCEMNYTVDDKKRKIILNSKIASKELKELVKQKGDISFPSHRLLDEFVYVIEKEAGIMYFDQNIHEQTDHMLLKAFDRAFWLRNEASSHNKDLTKPLDNERGETNCPFSQVDKNGKLIDHTIHNTYLFTGAYTPEFPER</sequence>
<evidence type="ECO:0000313" key="2">
    <source>
        <dbReference type="EMBL" id="KAG2387961.1"/>
    </source>
</evidence>
<feature type="region of interest" description="Disordered" evidence="1">
    <location>
        <begin position="1"/>
        <end position="20"/>
    </location>
</feature>
<feature type="region of interest" description="Disordered" evidence="1">
    <location>
        <begin position="375"/>
        <end position="405"/>
    </location>
</feature>
<accession>A0AA88GT86</accession>
<feature type="compositionally biased region" description="Polar residues" evidence="1">
    <location>
        <begin position="229"/>
        <end position="243"/>
    </location>
</feature>
<name>A0AA88GT86_NAELO</name>
<proteinExistence type="predicted"/>
<dbReference type="AlphaFoldDB" id="A0AA88GT86"/>
<feature type="compositionally biased region" description="Low complexity" evidence="1">
    <location>
        <begin position="145"/>
        <end position="172"/>
    </location>
</feature>
<evidence type="ECO:0008006" key="4">
    <source>
        <dbReference type="Google" id="ProtNLM"/>
    </source>
</evidence>
<dbReference type="Proteomes" id="UP000816034">
    <property type="component" value="Unassembled WGS sequence"/>
</dbReference>
<protein>
    <recommendedName>
        <fullName evidence="4">SAM domain-containing protein</fullName>
    </recommendedName>
</protein>
<organism evidence="2 3">
    <name type="scientific">Naegleria lovaniensis</name>
    <name type="common">Amoeba</name>
    <dbReference type="NCBI Taxonomy" id="51637"/>
    <lineage>
        <taxon>Eukaryota</taxon>
        <taxon>Discoba</taxon>
        <taxon>Heterolobosea</taxon>
        <taxon>Tetramitia</taxon>
        <taxon>Eutetramitia</taxon>
        <taxon>Vahlkampfiidae</taxon>
        <taxon>Naegleria</taxon>
    </lineage>
</organism>
<feature type="region of interest" description="Disordered" evidence="1">
    <location>
        <begin position="144"/>
        <end position="258"/>
    </location>
</feature>
<comment type="caution">
    <text evidence="2">The sequence shown here is derived from an EMBL/GenBank/DDBJ whole genome shotgun (WGS) entry which is preliminary data.</text>
</comment>
<feature type="compositionally biased region" description="Low complexity" evidence="1">
    <location>
        <begin position="190"/>
        <end position="228"/>
    </location>
</feature>
<evidence type="ECO:0000313" key="3">
    <source>
        <dbReference type="Proteomes" id="UP000816034"/>
    </source>
</evidence>